<keyword evidence="4" id="KW-1185">Reference proteome</keyword>
<organism evidence="3 4">
    <name type="scientific">[Eubacterium] hominis</name>
    <dbReference type="NCBI Taxonomy" id="2764325"/>
    <lineage>
        <taxon>Bacteria</taxon>
        <taxon>Bacillati</taxon>
        <taxon>Bacillota</taxon>
        <taxon>Erysipelotrichia</taxon>
        <taxon>Erysipelotrichales</taxon>
        <taxon>Erysipelotrichaceae</taxon>
        <taxon>Amedibacillus</taxon>
    </lineage>
</organism>
<dbReference type="KEGG" id="ehn:H9Q80_13300"/>
<keyword evidence="2" id="KW-0812">Transmembrane</keyword>
<keyword evidence="2" id="KW-1133">Transmembrane helix</keyword>
<dbReference type="EMBL" id="CP060636">
    <property type="protein sequence ID" value="QNM11232.1"/>
    <property type="molecule type" value="Genomic_DNA"/>
</dbReference>
<sequence>MDPKKRYCPFCGSKTNDHTCEICGRNTRPMEMLAHEKELDLVKDDICMDQHEEKTRRSTSSKRPALHMHEGEHPYYEEVKKKEPFQLNPENIKKGFTLIVVAFIIIVSIVTSLFDNFNEEEPESYIYFQDYATYHDEAPENLKCEVKREGAEDVMVVNNDSDEFLTYELRNEKEEMIRYISYMQPHSTRKASAYNEKINQCNIVYDYSYSLDYHKPDVEYHIEETDDEIIYQLDQSVSEEALHDILQYTLAGYAQGNYSGQMISIEISQTQAYRVSLDMEEHHIYVYLEALDDYPEMDDFDFEMTTY</sequence>
<accession>A0A7G9GKA0</accession>
<reference evidence="3 4" key="1">
    <citation type="submission" date="2020-08" db="EMBL/GenBank/DDBJ databases">
        <authorList>
            <person name="Liu C."/>
            <person name="Sun Q."/>
        </authorList>
    </citation>
    <scope>NUCLEOTIDE SEQUENCE [LARGE SCALE GENOMIC DNA]</scope>
    <source>
        <strain evidence="3 4">NSJ-61</strain>
    </source>
</reference>
<feature type="compositionally biased region" description="Basic residues" evidence="1">
    <location>
        <begin position="57"/>
        <end position="66"/>
    </location>
</feature>
<proteinExistence type="predicted"/>
<evidence type="ECO:0000313" key="4">
    <source>
        <dbReference type="Proteomes" id="UP000515856"/>
    </source>
</evidence>
<evidence type="ECO:0000313" key="3">
    <source>
        <dbReference type="EMBL" id="QNM11232.1"/>
    </source>
</evidence>
<keyword evidence="2" id="KW-0472">Membrane</keyword>
<dbReference type="Proteomes" id="UP000515856">
    <property type="component" value="Chromosome"/>
</dbReference>
<evidence type="ECO:0000256" key="1">
    <source>
        <dbReference type="SAM" id="MobiDB-lite"/>
    </source>
</evidence>
<protein>
    <submittedName>
        <fullName evidence="3">Uncharacterized protein</fullName>
    </submittedName>
</protein>
<name>A0A7G9GKA0_9FIRM</name>
<feature type="transmembrane region" description="Helical" evidence="2">
    <location>
        <begin position="95"/>
        <end position="114"/>
    </location>
</feature>
<feature type="region of interest" description="Disordered" evidence="1">
    <location>
        <begin position="52"/>
        <end position="73"/>
    </location>
</feature>
<gene>
    <name evidence="3" type="ORF">H9Q80_13300</name>
</gene>
<dbReference type="AlphaFoldDB" id="A0A7G9GKA0"/>
<evidence type="ECO:0000256" key="2">
    <source>
        <dbReference type="SAM" id="Phobius"/>
    </source>
</evidence>
<dbReference type="RefSeq" id="WP_117451702.1">
    <property type="nucleotide sequence ID" value="NZ_CP060636.1"/>
</dbReference>